<comment type="similarity">
    <text evidence="8">Belongs to the bacterial reverse transcriptase family.</text>
</comment>
<dbReference type="AlphaFoldDB" id="A0A1H8U7A2"/>
<dbReference type="STRING" id="42354.SAMN05216333_13121"/>
<keyword evidence="7" id="KW-0051">Antiviral defense</keyword>
<evidence type="ECO:0000256" key="6">
    <source>
        <dbReference type="ARBA" id="ARBA00022918"/>
    </source>
</evidence>
<evidence type="ECO:0000259" key="10">
    <source>
        <dbReference type="PROSITE" id="PS50878"/>
    </source>
</evidence>
<evidence type="ECO:0000256" key="8">
    <source>
        <dbReference type="ARBA" id="ARBA00034120"/>
    </source>
</evidence>
<dbReference type="RefSeq" id="WP_090322045.1">
    <property type="nucleotide sequence ID" value="NZ_FNOE01000035.1"/>
</dbReference>
<accession>A0A1H8U7A2</accession>
<dbReference type="InterPro" id="IPR000123">
    <property type="entry name" value="Reverse_transcriptase_msDNA"/>
</dbReference>
<dbReference type="PANTHER" id="PTHR34047:SF7">
    <property type="entry name" value="RNA-DIRECTED DNA POLYMERASE"/>
    <property type="match status" value="1"/>
</dbReference>
<proteinExistence type="inferred from homology"/>
<dbReference type="EMBL" id="FODO01000031">
    <property type="protein sequence ID" value="SEO99035.1"/>
    <property type="molecule type" value="Genomic_DNA"/>
</dbReference>
<dbReference type="GO" id="GO:0003964">
    <property type="term" value="F:RNA-directed DNA polymerase activity"/>
    <property type="evidence" value="ECO:0007669"/>
    <property type="project" value="UniProtKB-KW"/>
</dbReference>
<reference evidence="12" key="1">
    <citation type="submission" date="2016-10" db="EMBL/GenBank/DDBJ databases">
        <authorList>
            <person name="Varghese N."/>
            <person name="Submissions S."/>
        </authorList>
    </citation>
    <scope>NUCLEOTIDE SEQUENCE [LARGE SCALE GENOMIC DNA]</scope>
    <source>
        <strain evidence="12">Nm76</strain>
    </source>
</reference>
<keyword evidence="6 11" id="KW-0695">RNA-directed DNA polymerase</keyword>
<dbReference type="GO" id="GO:0046872">
    <property type="term" value="F:metal ion binding"/>
    <property type="evidence" value="ECO:0007669"/>
    <property type="project" value="UniProtKB-KW"/>
</dbReference>
<dbReference type="CDD" id="cd03487">
    <property type="entry name" value="RT_Bac_retron_II"/>
    <property type="match status" value="1"/>
</dbReference>
<evidence type="ECO:0000256" key="5">
    <source>
        <dbReference type="ARBA" id="ARBA00022842"/>
    </source>
</evidence>
<dbReference type="InterPro" id="IPR043502">
    <property type="entry name" value="DNA/RNA_pol_sf"/>
</dbReference>
<dbReference type="InterPro" id="IPR051083">
    <property type="entry name" value="GrpII_Intron_Splice-Mob/Def"/>
</dbReference>
<evidence type="ECO:0000256" key="7">
    <source>
        <dbReference type="ARBA" id="ARBA00023118"/>
    </source>
</evidence>
<dbReference type="EC" id="2.7.7.49" evidence="1"/>
<keyword evidence="12" id="KW-1185">Reference proteome</keyword>
<evidence type="ECO:0000256" key="9">
    <source>
        <dbReference type="ARBA" id="ARBA00048173"/>
    </source>
</evidence>
<evidence type="ECO:0000256" key="4">
    <source>
        <dbReference type="ARBA" id="ARBA00022723"/>
    </source>
</evidence>
<keyword evidence="2" id="KW-0808">Transferase</keyword>
<protein>
    <recommendedName>
        <fullName evidence="1">RNA-directed DNA polymerase</fullName>
        <ecNumber evidence="1">2.7.7.49</ecNumber>
    </recommendedName>
</protein>
<keyword evidence="3" id="KW-0548">Nucleotidyltransferase</keyword>
<evidence type="ECO:0000256" key="1">
    <source>
        <dbReference type="ARBA" id="ARBA00012493"/>
    </source>
</evidence>
<keyword evidence="4" id="KW-0479">Metal-binding</keyword>
<dbReference type="InterPro" id="IPR000477">
    <property type="entry name" value="RT_dom"/>
</dbReference>
<gene>
    <name evidence="11" type="ORF">SAMN05216333_13121</name>
</gene>
<organism evidence="11 12">
    <name type="scientific">Nitrosomonas oligotropha</name>
    <dbReference type="NCBI Taxonomy" id="42354"/>
    <lineage>
        <taxon>Bacteria</taxon>
        <taxon>Pseudomonadati</taxon>
        <taxon>Pseudomonadota</taxon>
        <taxon>Betaproteobacteria</taxon>
        <taxon>Nitrosomonadales</taxon>
        <taxon>Nitrosomonadaceae</taxon>
        <taxon>Nitrosomonas</taxon>
    </lineage>
</organism>
<evidence type="ECO:0000313" key="11">
    <source>
        <dbReference type="EMBL" id="SEO99035.1"/>
    </source>
</evidence>
<sequence length="320" mass="37169">MDLILQLANDLGLANRDILLIANSAPYRYKEYKIPKKKPNTFRDIAQPAREVKILQRWVIENVLTKLPIHNAATAYIKDRNIKYNAMLHAGNPFVLKMDFSNFFPSIVPKDFKTHLLRHLPNMYTEDEINLLLRILFWRNKKEERFQLSIGGPSSPNLSNSIMFEFDSLISDECNSLNIVYSRYADDLVFSSIDFDLLKRIHNQVAIYLKKIPYPKLTLNNDKTMFLSKRGNRTVTGVIITNDGSLSLGRDRKREISCQINWHKKGNLKRSDTLKLHGMLCFANDIEPGFIDRMRTKYGIDTIHELIHLDTSKDQKTIKI</sequence>
<dbReference type="PROSITE" id="PS50878">
    <property type="entry name" value="RT_POL"/>
    <property type="match status" value="1"/>
</dbReference>
<dbReference type="GO" id="GO:0051607">
    <property type="term" value="P:defense response to virus"/>
    <property type="evidence" value="ECO:0007669"/>
    <property type="project" value="UniProtKB-KW"/>
</dbReference>
<evidence type="ECO:0000313" key="12">
    <source>
        <dbReference type="Proteomes" id="UP000198814"/>
    </source>
</evidence>
<dbReference type="Proteomes" id="UP000198814">
    <property type="component" value="Unassembled WGS sequence"/>
</dbReference>
<dbReference type="PANTHER" id="PTHR34047">
    <property type="entry name" value="NUCLEAR INTRON MATURASE 1, MITOCHONDRIAL-RELATED"/>
    <property type="match status" value="1"/>
</dbReference>
<comment type="catalytic activity">
    <reaction evidence="9">
        <text>DNA(n) + a 2'-deoxyribonucleoside 5'-triphosphate = DNA(n+1) + diphosphate</text>
        <dbReference type="Rhea" id="RHEA:22508"/>
        <dbReference type="Rhea" id="RHEA-COMP:17339"/>
        <dbReference type="Rhea" id="RHEA-COMP:17340"/>
        <dbReference type="ChEBI" id="CHEBI:33019"/>
        <dbReference type="ChEBI" id="CHEBI:61560"/>
        <dbReference type="ChEBI" id="CHEBI:173112"/>
        <dbReference type="EC" id="2.7.7.49"/>
    </reaction>
</comment>
<evidence type="ECO:0000256" key="2">
    <source>
        <dbReference type="ARBA" id="ARBA00022679"/>
    </source>
</evidence>
<dbReference type="PRINTS" id="PR00866">
    <property type="entry name" value="RNADNAPOLMS"/>
</dbReference>
<evidence type="ECO:0000256" key="3">
    <source>
        <dbReference type="ARBA" id="ARBA00022695"/>
    </source>
</evidence>
<dbReference type="OrthoDB" id="7055795at2"/>
<keyword evidence="5" id="KW-0460">Magnesium</keyword>
<dbReference type="SUPFAM" id="SSF56672">
    <property type="entry name" value="DNA/RNA polymerases"/>
    <property type="match status" value="1"/>
</dbReference>
<name>A0A1H8U7A2_9PROT</name>
<dbReference type="GO" id="GO:0003723">
    <property type="term" value="F:RNA binding"/>
    <property type="evidence" value="ECO:0007669"/>
    <property type="project" value="InterPro"/>
</dbReference>
<feature type="domain" description="Reverse transcriptase" evidence="10">
    <location>
        <begin position="15"/>
        <end position="240"/>
    </location>
</feature>
<dbReference type="NCBIfam" id="NF038233">
    <property type="entry name" value="retron_St85_RT"/>
    <property type="match status" value="1"/>
</dbReference>
<dbReference type="Pfam" id="PF00078">
    <property type="entry name" value="RVT_1"/>
    <property type="match status" value="1"/>
</dbReference>